<evidence type="ECO:0000256" key="5">
    <source>
        <dbReference type="ARBA" id="ARBA00022989"/>
    </source>
</evidence>
<dbReference type="GO" id="GO:0016757">
    <property type="term" value="F:glycosyltransferase activity"/>
    <property type="evidence" value="ECO:0007669"/>
    <property type="project" value="UniProtKB-KW"/>
</dbReference>
<evidence type="ECO:0000256" key="3">
    <source>
        <dbReference type="ARBA" id="ARBA00022679"/>
    </source>
</evidence>
<evidence type="ECO:0000256" key="6">
    <source>
        <dbReference type="ARBA" id="ARBA00023136"/>
    </source>
</evidence>
<keyword evidence="2 10" id="KW-0328">Glycosyltransferase</keyword>
<reference evidence="11" key="1">
    <citation type="submission" date="2016-10" db="EMBL/GenBank/DDBJ databases">
        <authorList>
            <person name="Varghese N."/>
            <person name="Submissions S."/>
        </authorList>
    </citation>
    <scope>NUCLEOTIDE SEQUENCE [LARGE SCALE GENOMIC DNA]</scope>
    <source>
        <strain evidence="11">CGMCC 4.3568</strain>
    </source>
</reference>
<name>A0A1I1BVR4_9PSEU</name>
<dbReference type="NCBIfam" id="NF038066">
    <property type="entry name" value="MptB"/>
    <property type="match status" value="1"/>
</dbReference>
<feature type="transmembrane region" description="Helical" evidence="9">
    <location>
        <begin position="465"/>
        <end position="481"/>
    </location>
</feature>
<feature type="compositionally biased region" description="Low complexity" evidence="8">
    <location>
        <begin position="10"/>
        <end position="34"/>
    </location>
</feature>
<feature type="transmembrane region" description="Helical" evidence="9">
    <location>
        <begin position="123"/>
        <end position="142"/>
    </location>
</feature>
<feature type="transmembrane region" description="Helical" evidence="9">
    <location>
        <begin position="243"/>
        <end position="262"/>
    </location>
</feature>
<dbReference type="RefSeq" id="WP_091676152.1">
    <property type="nucleotide sequence ID" value="NZ_FOKG01000018.1"/>
</dbReference>
<keyword evidence="4 9" id="KW-0812">Transmembrane</keyword>
<dbReference type="InterPro" id="IPR049829">
    <property type="entry name" value="MptA/B-like"/>
</dbReference>
<evidence type="ECO:0000313" key="10">
    <source>
        <dbReference type="EMBL" id="SFB54371.1"/>
    </source>
</evidence>
<dbReference type="Pfam" id="PF26314">
    <property type="entry name" value="MptA_B_family"/>
    <property type="match status" value="1"/>
</dbReference>
<evidence type="ECO:0000256" key="1">
    <source>
        <dbReference type="ARBA" id="ARBA00004141"/>
    </source>
</evidence>
<feature type="transmembrane region" description="Helical" evidence="9">
    <location>
        <begin position="426"/>
        <end position="445"/>
    </location>
</feature>
<proteinExistence type="inferred from homology"/>
<keyword evidence="11" id="KW-1185">Reference proteome</keyword>
<keyword evidence="5 9" id="KW-1133">Transmembrane helix</keyword>
<evidence type="ECO:0000256" key="4">
    <source>
        <dbReference type="ARBA" id="ARBA00022692"/>
    </source>
</evidence>
<evidence type="ECO:0000256" key="2">
    <source>
        <dbReference type="ARBA" id="ARBA00022676"/>
    </source>
</evidence>
<feature type="region of interest" description="Disordered" evidence="8">
    <location>
        <begin position="1"/>
        <end position="39"/>
    </location>
</feature>
<feature type="transmembrane region" description="Helical" evidence="9">
    <location>
        <begin position="210"/>
        <end position="231"/>
    </location>
</feature>
<protein>
    <submittedName>
        <fullName evidence="10">Alpha-1,6-mannosyltransferase</fullName>
    </submittedName>
</protein>
<feature type="transmembrane region" description="Helical" evidence="9">
    <location>
        <begin position="90"/>
        <end position="111"/>
    </location>
</feature>
<dbReference type="OrthoDB" id="5242303at2"/>
<keyword evidence="3 10" id="KW-0808">Transferase</keyword>
<dbReference type="AlphaFoldDB" id="A0A1I1BVR4"/>
<dbReference type="GO" id="GO:0016020">
    <property type="term" value="C:membrane"/>
    <property type="evidence" value="ECO:0007669"/>
    <property type="project" value="UniProtKB-SubCell"/>
</dbReference>
<feature type="transmembrane region" description="Helical" evidence="9">
    <location>
        <begin position="488"/>
        <end position="506"/>
    </location>
</feature>
<dbReference type="Proteomes" id="UP000243799">
    <property type="component" value="Unassembled WGS sequence"/>
</dbReference>
<evidence type="ECO:0000256" key="8">
    <source>
        <dbReference type="SAM" id="MobiDB-lite"/>
    </source>
</evidence>
<organism evidence="10 11">
    <name type="scientific">Amycolatopsis marina</name>
    <dbReference type="NCBI Taxonomy" id="490629"/>
    <lineage>
        <taxon>Bacteria</taxon>
        <taxon>Bacillati</taxon>
        <taxon>Actinomycetota</taxon>
        <taxon>Actinomycetes</taxon>
        <taxon>Pseudonocardiales</taxon>
        <taxon>Pseudonocardiaceae</taxon>
        <taxon>Amycolatopsis</taxon>
    </lineage>
</organism>
<accession>A0A1I1BVR4</accession>
<feature type="transmembrane region" description="Helical" evidence="9">
    <location>
        <begin position="395"/>
        <end position="414"/>
    </location>
</feature>
<dbReference type="EMBL" id="FOKG01000018">
    <property type="protein sequence ID" value="SFB54371.1"/>
    <property type="molecule type" value="Genomic_DNA"/>
</dbReference>
<gene>
    <name evidence="10" type="ORF">SAMN05216266_11816</name>
</gene>
<feature type="transmembrane region" description="Helical" evidence="9">
    <location>
        <begin position="335"/>
        <end position="358"/>
    </location>
</feature>
<comment type="subcellular location">
    <subcellularLocation>
        <location evidence="1">Membrane</location>
        <topology evidence="1">Multi-pass membrane protein</topology>
    </subcellularLocation>
</comment>
<feature type="region of interest" description="Disordered" evidence="8">
    <location>
        <begin position="525"/>
        <end position="555"/>
    </location>
</feature>
<feature type="transmembrane region" description="Helical" evidence="9">
    <location>
        <begin position="48"/>
        <end position="70"/>
    </location>
</feature>
<feature type="transmembrane region" description="Helical" evidence="9">
    <location>
        <begin position="290"/>
        <end position="315"/>
    </location>
</feature>
<keyword evidence="6 9" id="KW-0472">Membrane</keyword>
<evidence type="ECO:0000256" key="7">
    <source>
        <dbReference type="ARBA" id="ARBA00043987"/>
    </source>
</evidence>
<evidence type="ECO:0000313" key="11">
    <source>
        <dbReference type="Proteomes" id="UP000243799"/>
    </source>
</evidence>
<evidence type="ECO:0000256" key="9">
    <source>
        <dbReference type="SAM" id="Phobius"/>
    </source>
</evidence>
<dbReference type="STRING" id="490629.SAMN05216266_11816"/>
<comment type="similarity">
    <text evidence="7">Belongs to the MptA/B family.</text>
</comment>
<sequence>MATSTDPVPGAGSAGADRGSSDTAAATPTEEPATAGGGDASRFPYRTIAMGAVGSTLLMVAALGAGGILIRDPVLGHGPLSWIRYGHGKALATALLYVGFALVVWAWVRLGRYVLAHRVGTRPVLIAAGCWMAPLLISPPLFTRDVFSYLGQGAQLLYGLDPYANGPAELDVLPDVVQNVHSLWQTTPAPYGPLFLLVAKGIVSFTGNNMILGVVITRLVLLIGLGMMLWALPRLVRHLGGRLPVTMWLAVASPMTVIHLVGGPHNDLLMLGFLTIGVLAALERKHALAIVLVTVGMLIKPTAAVALPFLVWIWANHLPGDNLRRNFFRAITPSLGIFGVVFVSGTWLSLGSFNLGWISGMEAPTLITNWLNFPTGIGEIVYNLVHLLVDVPSSPFVTVARLIAYVALAAFAVRQWWLARHGGNEAIMRMAMTLLAVAIFAPPTLPWYLTWGFVIASTFPWQRRHLAIVVAVSVVLVLVYYPTGEQALYDWWFIAIVLAASLYAAASLLRPDPLGLIAAWRKADEEAENKDPADPEESGAPQTPTRANSGPAHRP</sequence>